<keyword evidence="5 7" id="KW-0472">Membrane</keyword>
<keyword evidence="6" id="KW-0998">Cell outer membrane</keyword>
<dbReference type="GO" id="GO:0015344">
    <property type="term" value="F:siderophore uptake transmembrane transporter activity"/>
    <property type="evidence" value="ECO:0007669"/>
    <property type="project" value="TreeGrafter"/>
</dbReference>
<proteinExistence type="predicted"/>
<dbReference type="AlphaFoldDB" id="A0A7W8N2G0"/>
<keyword evidence="2" id="KW-0813">Transport</keyword>
<evidence type="ECO:0000259" key="8">
    <source>
        <dbReference type="Pfam" id="PF25183"/>
    </source>
</evidence>
<evidence type="ECO:0000256" key="3">
    <source>
        <dbReference type="ARBA" id="ARBA00022452"/>
    </source>
</evidence>
<organism evidence="9 10">
    <name type="scientific">Tunturiibacter lichenicola</name>
    <dbReference type="NCBI Taxonomy" id="2051959"/>
    <lineage>
        <taxon>Bacteria</taxon>
        <taxon>Pseudomonadati</taxon>
        <taxon>Acidobacteriota</taxon>
        <taxon>Terriglobia</taxon>
        <taxon>Terriglobales</taxon>
        <taxon>Acidobacteriaceae</taxon>
        <taxon>Tunturiibacter</taxon>
    </lineage>
</organism>
<dbReference type="GO" id="GO:0009279">
    <property type="term" value="C:cell outer membrane"/>
    <property type="evidence" value="ECO:0007669"/>
    <property type="project" value="UniProtKB-SubCell"/>
</dbReference>
<evidence type="ECO:0000313" key="9">
    <source>
        <dbReference type="EMBL" id="MBB5343367.1"/>
    </source>
</evidence>
<evidence type="ECO:0000256" key="4">
    <source>
        <dbReference type="ARBA" id="ARBA00022692"/>
    </source>
</evidence>
<gene>
    <name evidence="9" type="ORF">HDF10_001342</name>
</gene>
<dbReference type="InterPro" id="IPR013784">
    <property type="entry name" value="Carb-bd-like_fold"/>
</dbReference>
<keyword evidence="3" id="KW-1134">Transmembrane beta strand</keyword>
<keyword evidence="4 7" id="KW-0812">Transmembrane</keyword>
<dbReference type="Gene3D" id="2.40.170.20">
    <property type="entry name" value="TonB-dependent receptor, beta-barrel domain"/>
    <property type="match status" value="1"/>
</dbReference>
<accession>A0A7W8N2G0</accession>
<dbReference type="GO" id="GO:0044718">
    <property type="term" value="P:siderophore transmembrane transport"/>
    <property type="evidence" value="ECO:0007669"/>
    <property type="project" value="TreeGrafter"/>
</dbReference>
<dbReference type="EMBL" id="JACHDZ010000002">
    <property type="protein sequence ID" value="MBB5343367.1"/>
    <property type="molecule type" value="Genomic_DNA"/>
</dbReference>
<dbReference type="Proteomes" id="UP000569092">
    <property type="component" value="Unassembled WGS sequence"/>
</dbReference>
<dbReference type="GO" id="GO:0030246">
    <property type="term" value="F:carbohydrate binding"/>
    <property type="evidence" value="ECO:0007669"/>
    <property type="project" value="InterPro"/>
</dbReference>
<dbReference type="Gene3D" id="2.60.40.1120">
    <property type="entry name" value="Carboxypeptidase-like, regulatory domain"/>
    <property type="match status" value="1"/>
</dbReference>
<dbReference type="PANTHER" id="PTHR30069:SF46">
    <property type="entry name" value="OAR PROTEIN"/>
    <property type="match status" value="1"/>
</dbReference>
<evidence type="ECO:0000256" key="2">
    <source>
        <dbReference type="ARBA" id="ARBA00022448"/>
    </source>
</evidence>
<dbReference type="InterPro" id="IPR057601">
    <property type="entry name" value="Oar-like_b-barrel"/>
</dbReference>
<comment type="subcellular location">
    <subcellularLocation>
        <location evidence="1">Cell outer membrane</location>
        <topology evidence="1">Multi-pass membrane protein</topology>
    </subcellularLocation>
</comment>
<dbReference type="Pfam" id="PF13620">
    <property type="entry name" value="CarboxypepD_reg"/>
    <property type="match status" value="1"/>
</dbReference>
<evidence type="ECO:0000256" key="1">
    <source>
        <dbReference type="ARBA" id="ARBA00004571"/>
    </source>
</evidence>
<feature type="domain" description="TonB-dependent transporter Oar-like beta-barrel" evidence="8">
    <location>
        <begin position="270"/>
        <end position="1070"/>
    </location>
</feature>
<evidence type="ECO:0000313" key="10">
    <source>
        <dbReference type="Proteomes" id="UP000569092"/>
    </source>
</evidence>
<feature type="transmembrane region" description="Helical" evidence="7">
    <location>
        <begin position="30"/>
        <end position="50"/>
    </location>
</feature>
<dbReference type="SUPFAM" id="SSF56935">
    <property type="entry name" value="Porins"/>
    <property type="match status" value="1"/>
</dbReference>
<evidence type="ECO:0000256" key="5">
    <source>
        <dbReference type="ARBA" id="ARBA00023136"/>
    </source>
</evidence>
<keyword evidence="7" id="KW-1133">Transmembrane helix</keyword>
<dbReference type="SUPFAM" id="SSF49452">
    <property type="entry name" value="Starch-binding domain-like"/>
    <property type="match status" value="1"/>
</dbReference>
<reference evidence="9 10" key="1">
    <citation type="submission" date="2020-08" db="EMBL/GenBank/DDBJ databases">
        <title>Genomic Encyclopedia of Type Strains, Phase IV (KMG-V): Genome sequencing to study the core and pangenomes of soil and plant-associated prokaryotes.</title>
        <authorList>
            <person name="Whitman W."/>
        </authorList>
    </citation>
    <scope>NUCLEOTIDE SEQUENCE [LARGE SCALE GENOMIC DNA]</scope>
    <source>
        <strain evidence="9 10">M8US30</strain>
    </source>
</reference>
<dbReference type="PANTHER" id="PTHR30069">
    <property type="entry name" value="TONB-DEPENDENT OUTER MEMBRANE RECEPTOR"/>
    <property type="match status" value="1"/>
</dbReference>
<dbReference type="Pfam" id="PF25183">
    <property type="entry name" value="OMP_b-brl_4"/>
    <property type="match status" value="1"/>
</dbReference>
<dbReference type="InterPro" id="IPR036942">
    <property type="entry name" value="Beta-barrel_TonB_sf"/>
</dbReference>
<protein>
    <recommendedName>
        <fullName evidence="8">TonB-dependent transporter Oar-like beta-barrel domain-containing protein</fullName>
    </recommendedName>
</protein>
<sequence length="1077" mass="117039">MQKQLVHQILAITSESQPQAKAVEKGGRRLLICIISAMFFAVLLCSGLQAQVASGTIVGTVTDSSGGLIPKCSVTVTSTETNLQRVAETDGSGVYSLPSLQPGSYRITVAAAGFANQVSTVEVTLDAIIRADFKLGVGGSNQTVEVQANGVQLQTESHEVSSTFSSRTIENLPSAGRDVFSTLTAAPNVQSYATSNGNSDIDFFQTGGNSLTIGGTTYGNTSYLQDGVTNYNLLTKTANLQPSPEDVQEVSIQANGASARFAQPAVVNIITKGGSNSFHGRVYDYFRNDDLNAKNYFSTTKAKLRYNNFGVNIGGPIFRNKLFFFFSYTGLRSSTGFTQQAFVPTSAERSGDFSADPFTIYDPNTYNPTTGTISPFPGNIIPTPRISSFATNYLPYFPLPNGSAIPGNNFQKNLTPQTTFDDYLGRLDYNIGSRDSIYGAIEVNNPTTNTPSFSAVSLFTGQNIQDATNGYAQETHTFSPTLVNVARFGYNHSNIFETLAGAGQQMYSKLFGLPFITPATIQELPPTVSFSSHSGLGNAFAPDGANQHLYQYTDELNKTIGKHSIFVGLDVSQIDFNASWVIWNNGQLNFNGQYTSNHSISNLQGGSDVADFLLGLSNQAYGANGYTTGDFKQVYVMPYVQDDWKLTPKLTLNLGLRYDFYESPSDHNGHSNVYDVATNTNHPGTFRQNYLNFAPRFGFAYSVDDKTVLRGGYGIYYSTFLYNELQFLLANQPNYTLQINTFAVDSPTAISNVFVANPNSSVLSPFTTALNMPTTNVQQWNLAVQRSFGNNWLASITYLGNKLSHLQERINPNQATPPDPSNITPISSRRPYAYVGDVLEAADVAYGNYNALQAQLERRFSNGLTFNTNYVWSKALDNDSTDNETPRLASNLGLDYGRADFDRTHVFKLSGVYDLPYGKQSSNLLKRELIGGWQVSGIFIAQSGTPTSVFANDLSQTGGNHLQYANQVCNGNSPSSRGFNHWFDTTCFVQPGIGVLGNAGRNDIIGPRYTNLDASAMKTISFGDVRALQLRADLLGALNHPQGSLPAYNQTVASPTYGQVTSVSGSRVIQLSLKAIF</sequence>
<dbReference type="InterPro" id="IPR039426">
    <property type="entry name" value="TonB-dep_rcpt-like"/>
</dbReference>
<evidence type="ECO:0000256" key="7">
    <source>
        <dbReference type="SAM" id="Phobius"/>
    </source>
</evidence>
<comment type="caution">
    <text evidence="9">The sequence shown here is derived from an EMBL/GenBank/DDBJ whole genome shotgun (WGS) entry which is preliminary data.</text>
</comment>
<name>A0A7W8N2G0_9BACT</name>
<evidence type="ECO:0000256" key="6">
    <source>
        <dbReference type="ARBA" id="ARBA00023237"/>
    </source>
</evidence>